<evidence type="ECO:0000313" key="1">
    <source>
        <dbReference type="EMBL" id="ERH32052.1"/>
    </source>
</evidence>
<gene>
    <name evidence="1" type="ORF">HMPREF9244_00055</name>
</gene>
<name>U1SN07_9BIFI</name>
<comment type="caution">
    <text evidence="1">The sequence shown here is derived from an EMBL/GenBank/DDBJ whole genome shotgun (WGS) entry which is preliminary data.</text>
</comment>
<reference evidence="1 2" key="1">
    <citation type="submission" date="2013-08" db="EMBL/GenBank/DDBJ databases">
        <authorList>
            <person name="Weinstock G."/>
            <person name="Sodergren E."/>
            <person name="Wylie T."/>
            <person name="Fulton L."/>
            <person name="Fulton R."/>
            <person name="Fronick C."/>
            <person name="O'Laughlin M."/>
            <person name="Godfrey J."/>
            <person name="Miner T."/>
            <person name="Herter B."/>
            <person name="Appelbaum E."/>
            <person name="Cordes M."/>
            <person name="Lek S."/>
            <person name="Wollam A."/>
            <person name="Pepin K.H."/>
            <person name="Palsikar V.B."/>
            <person name="Mitreva M."/>
            <person name="Wilson R.K."/>
        </authorList>
    </citation>
    <scope>NUCLEOTIDE SEQUENCE [LARGE SCALE GENOMIC DNA]</scope>
    <source>
        <strain evidence="1 2">F0580</strain>
    </source>
</reference>
<evidence type="ECO:0000313" key="2">
    <source>
        <dbReference type="Proteomes" id="UP000016519"/>
    </source>
</evidence>
<dbReference type="Proteomes" id="UP000016519">
    <property type="component" value="Unassembled WGS sequence"/>
</dbReference>
<protein>
    <submittedName>
        <fullName evidence="1">Uncharacterized protein</fullName>
    </submittedName>
</protein>
<keyword evidence="2" id="KW-1185">Reference proteome</keyword>
<dbReference type="EMBL" id="AWSI01000004">
    <property type="protein sequence ID" value="ERH32052.1"/>
    <property type="molecule type" value="Genomic_DNA"/>
</dbReference>
<sequence>MCAEDIRKEPAYRKKHTWCMAYDLDAEDSLHNAAWAIEDRYSHHLKLLPVVLSQILN</sequence>
<dbReference type="HOGENOM" id="CLU_2986337_0_0_11"/>
<accession>U1SN07</accession>
<dbReference type="AlphaFoldDB" id="U1SN07"/>
<organism evidence="1 2">
    <name type="scientific">Alloscardovia omnicolens F0580</name>
    <dbReference type="NCBI Taxonomy" id="1321816"/>
    <lineage>
        <taxon>Bacteria</taxon>
        <taxon>Bacillati</taxon>
        <taxon>Actinomycetota</taxon>
        <taxon>Actinomycetes</taxon>
        <taxon>Bifidobacteriales</taxon>
        <taxon>Bifidobacteriaceae</taxon>
        <taxon>Alloscardovia</taxon>
    </lineage>
</organism>
<proteinExistence type="predicted"/>